<dbReference type="GO" id="GO:0000160">
    <property type="term" value="P:phosphorelay signal transduction system"/>
    <property type="evidence" value="ECO:0007669"/>
    <property type="project" value="InterPro"/>
</dbReference>
<dbReference type="PANTHER" id="PTHR43228:SF1">
    <property type="entry name" value="TWO-COMPONENT RESPONSE REGULATOR ARR22"/>
    <property type="match status" value="1"/>
</dbReference>
<feature type="domain" description="Response regulatory" evidence="3">
    <location>
        <begin position="11"/>
        <end position="130"/>
    </location>
</feature>
<dbReference type="Proteomes" id="UP000233491">
    <property type="component" value="Unassembled WGS sequence"/>
</dbReference>
<dbReference type="Gene3D" id="3.40.50.2300">
    <property type="match status" value="1"/>
</dbReference>
<feature type="compositionally biased region" description="Basic and acidic residues" evidence="2">
    <location>
        <begin position="146"/>
        <end position="163"/>
    </location>
</feature>
<dbReference type="SUPFAM" id="SSF52172">
    <property type="entry name" value="CheY-like"/>
    <property type="match status" value="1"/>
</dbReference>
<reference evidence="4 5" key="1">
    <citation type="submission" date="2017-12" db="EMBL/GenBank/DDBJ databases">
        <title>Anaerobic carbon monoxide metabolism by Pleomorphomonas carboxyditropha sp. nov., a new mesophilic hydrogenogenic carboxidotroph.</title>
        <authorList>
            <person name="Esquivel-Elizondo S."/>
            <person name="Krajmalnik-Brown R."/>
        </authorList>
    </citation>
    <scope>NUCLEOTIDE SEQUENCE [LARGE SCALE GENOMIC DNA]</scope>
    <source>
        <strain evidence="4 5">R5-392</strain>
    </source>
</reference>
<evidence type="ECO:0000259" key="3">
    <source>
        <dbReference type="PROSITE" id="PS50110"/>
    </source>
</evidence>
<evidence type="ECO:0000313" key="5">
    <source>
        <dbReference type="Proteomes" id="UP000233491"/>
    </source>
</evidence>
<accession>A0A1I4SFJ1</accession>
<dbReference type="SMART" id="SM00448">
    <property type="entry name" value="REC"/>
    <property type="match status" value="1"/>
</dbReference>
<evidence type="ECO:0000256" key="2">
    <source>
        <dbReference type="SAM" id="MobiDB-lite"/>
    </source>
</evidence>
<dbReference type="PANTHER" id="PTHR43228">
    <property type="entry name" value="TWO-COMPONENT RESPONSE REGULATOR"/>
    <property type="match status" value="1"/>
</dbReference>
<dbReference type="PROSITE" id="PS50110">
    <property type="entry name" value="RESPONSE_REGULATORY"/>
    <property type="match status" value="1"/>
</dbReference>
<gene>
    <name evidence="4" type="ORF">CXZ10_12465</name>
</gene>
<protein>
    <recommendedName>
        <fullName evidence="3">Response regulatory domain-containing protein</fullName>
    </recommendedName>
</protein>
<feature type="region of interest" description="Disordered" evidence="2">
    <location>
        <begin position="142"/>
        <end position="168"/>
    </location>
</feature>
<dbReference type="RefSeq" id="WP_101289669.1">
    <property type="nucleotide sequence ID" value="NZ_FOUQ01000003.1"/>
</dbReference>
<keyword evidence="5" id="KW-1185">Reference proteome</keyword>
<dbReference type="CDD" id="cd00156">
    <property type="entry name" value="REC"/>
    <property type="match status" value="1"/>
</dbReference>
<keyword evidence="1" id="KW-0597">Phosphoprotein</keyword>
<dbReference type="AlphaFoldDB" id="A0A1I4SFJ1"/>
<comment type="caution">
    <text evidence="4">The sequence shown here is derived from an EMBL/GenBank/DDBJ whole genome shotgun (WGS) entry which is preliminary data.</text>
</comment>
<dbReference type="EMBL" id="PJNW01000009">
    <property type="protein sequence ID" value="PKR88923.1"/>
    <property type="molecule type" value="Genomic_DNA"/>
</dbReference>
<proteinExistence type="predicted"/>
<dbReference type="InterPro" id="IPR052048">
    <property type="entry name" value="ST_Response_Regulator"/>
</dbReference>
<organism evidence="4 5">
    <name type="scientific">Pleomorphomonas diazotrophica</name>
    <dbReference type="NCBI Taxonomy" id="1166257"/>
    <lineage>
        <taxon>Bacteria</taxon>
        <taxon>Pseudomonadati</taxon>
        <taxon>Pseudomonadota</taxon>
        <taxon>Alphaproteobacteria</taxon>
        <taxon>Hyphomicrobiales</taxon>
        <taxon>Pleomorphomonadaceae</taxon>
        <taxon>Pleomorphomonas</taxon>
    </lineage>
</organism>
<feature type="modified residue" description="4-aspartylphosphate" evidence="1">
    <location>
        <position position="61"/>
    </location>
</feature>
<dbReference type="Pfam" id="PF00072">
    <property type="entry name" value="Response_reg"/>
    <property type="match status" value="1"/>
</dbReference>
<evidence type="ECO:0000256" key="1">
    <source>
        <dbReference type="PROSITE-ProRule" id="PRU00169"/>
    </source>
</evidence>
<name>A0A1I4SFJ1_9HYPH</name>
<dbReference type="InterPro" id="IPR001789">
    <property type="entry name" value="Sig_transdc_resp-reg_receiver"/>
</dbReference>
<dbReference type="OrthoDB" id="8449384at2"/>
<dbReference type="InterPro" id="IPR011006">
    <property type="entry name" value="CheY-like_superfamily"/>
</dbReference>
<evidence type="ECO:0000313" key="4">
    <source>
        <dbReference type="EMBL" id="PKR88923.1"/>
    </source>
</evidence>
<sequence>MPKLTDYIARTIVIVDDSPRFRRFVAGMLGEFGFQDIHEFSGTEEAFEFLTNHHVDLVMSDLGMEPMDGFAFADRIRHGGAVVNRMVPILLMTGHASRQNVQKAVMAGIDEIAVKPMSSNYLAERLLTVFGRPRVYVKTGSGYFGPDRRRRNDPTYRGPERRSGQPAEIVSEERLLALREAASLRNRGLLQDASPDVPPPPLPENPGFSITHIGFRQKTNEAVYGDLVGARATPVVPVVVKRSRRPRGPSQPTRNG</sequence>